<organism evidence="1">
    <name type="scientific">Timema shepardi</name>
    <name type="common">Walking stick</name>
    <dbReference type="NCBI Taxonomy" id="629360"/>
    <lineage>
        <taxon>Eukaryota</taxon>
        <taxon>Metazoa</taxon>
        <taxon>Ecdysozoa</taxon>
        <taxon>Arthropoda</taxon>
        <taxon>Hexapoda</taxon>
        <taxon>Insecta</taxon>
        <taxon>Pterygota</taxon>
        <taxon>Neoptera</taxon>
        <taxon>Polyneoptera</taxon>
        <taxon>Phasmatodea</taxon>
        <taxon>Timematodea</taxon>
        <taxon>Timematoidea</taxon>
        <taxon>Timematidae</taxon>
        <taxon>Timema</taxon>
    </lineage>
</organism>
<gene>
    <name evidence="1" type="ORF">TSIB3V08_LOCUS7681</name>
</gene>
<name>A0A7R9G2S0_TIMSH</name>
<protein>
    <submittedName>
        <fullName evidence="1">Uncharacterized protein</fullName>
    </submittedName>
</protein>
<evidence type="ECO:0000313" key="1">
    <source>
        <dbReference type="EMBL" id="CAD7263608.1"/>
    </source>
</evidence>
<dbReference type="AlphaFoldDB" id="A0A7R9G2S0"/>
<reference evidence="1" key="1">
    <citation type="submission" date="2020-11" db="EMBL/GenBank/DDBJ databases">
        <authorList>
            <person name="Tran Van P."/>
        </authorList>
    </citation>
    <scope>NUCLEOTIDE SEQUENCE</scope>
</reference>
<accession>A0A7R9G2S0</accession>
<dbReference type="EMBL" id="OC003702">
    <property type="protein sequence ID" value="CAD7263608.1"/>
    <property type="molecule type" value="Genomic_DNA"/>
</dbReference>
<sequence length="134" mass="14692">MNELGRLNIEEVNPHLRGGRVKIHLGKKSPTSSYERGLNPDFPILGRLAQHKTSTLANYAIEAVYPTEIRTSISPSSSVELNTTSALANYVTEMHRWACGLYVKLIQSNLQASKGLGCGVKGKMAKKNQPQADQ</sequence>
<proteinExistence type="predicted"/>